<evidence type="ECO:0000313" key="2">
    <source>
        <dbReference type="Proteomes" id="UP001200032"/>
    </source>
</evidence>
<dbReference type="RefSeq" id="WP_231795538.1">
    <property type="nucleotide sequence ID" value="NZ_JAJPDJ010000057.1"/>
</dbReference>
<dbReference type="Proteomes" id="UP001200032">
    <property type="component" value="Unassembled WGS sequence"/>
</dbReference>
<comment type="caution">
    <text evidence="1">The sequence shown here is derived from an EMBL/GenBank/DDBJ whole genome shotgun (WGS) entry which is preliminary data.</text>
</comment>
<accession>A0ABS8RBD6</accession>
<reference evidence="1 2" key="1">
    <citation type="submission" date="2021-12" db="EMBL/GenBank/DDBJ databases">
        <title>A phylogenomic analysis of Limosilactobacillus reuteri reveals ancient and stable evolutionary relationships with rodents and birds and zoonotic transmission to humans.</title>
        <authorList>
            <person name="Li F."/>
            <person name="Li X."/>
            <person name="Cheng C."/>
            <person name="Tollenaar S."/>
            <person name="Zhang J.S."/>
            <person name="Simpson D."/>
            <person name="Tasseva G."/>
            <person name="Perez-Munoz M.E."/>
            <person name="Frese S."/>
            <person name="Gaenzle M.G."/>
            <person name="Walter J."/>
            <person name="Zheng J."/>
        </authorList>
    </citation>
    <scope>NUCLEOTIDE SEQUENCE [LARGE SCALE GENOMIC DNA]</scope>
    <source>
        <strain evidence="1 2">WF-AF5-A</strain>
    </source>
</reference>
<protein>
    <submittedName>
        <fullName evidence="1">Uncharacterized protein</fullName>
    </submittedName>
</protein>
<name>A0ABS8RBD6_9LACO</name>
<keyword evidence="2" id="KW-1185">Reference proteome</keyword>
<proteinExistence type="predicted"/>
<organism evidence="1 2">
    <name type="scientific">Limosilactobacillus balticus</name>
    <dbReference type="NCBI Taxonomy" id="2759747"/>
    <lineage>
        <taxon>Bacteria</taxon>
        <taxon>Bacillati</taxon>
        <taxon>Bacillota</taxon>
        <taxon>Bacilli</taxon>
        <taxon>Lactobacillales</taxon>
        <taxon>Lactobacillaceae</taxon>
        <taxon>Limosilactobacillus</taxon>
    </lineage>
</organism>
<dbReference type="EMBL" id="JAJPDJ010000057">
    <property type="protein sequence ID" value="MCD7138339.1"/>
    <property type="molecule type" value="Genomic_DNA"/>
</dbReference>
<evidence type="ECO:0000313" key="1">
    <source>
        <dbReference type="EMBL" id="MCD7138339.1"/>
    </source>
</evidence>
<gene>
    <name evidence="1" type="ORF">LTY59_03770</name>
</gene>
<sequence>MFMPLFVLGTVIGALTGTILIHMGIIPASCYVNVIIISMAAYDINYFSRLLC</sequence>